<reference evidence="1" key="1">
    <citation type="submission" date="2021-01" db="UniProtKB">
        <authorList>
            <consortium name="EnsemblMetazoa"/>
        </authorList>
    </citation>
    <scope>IDENTIFICATION</scope>
</reference>
<protein>
    <submittedName>
        <fullName evidence="1">Uncharacterized protein</fullName>
    </submittedName>
</protein>
<organism evidence="1 2">
    <name type="scientific">Varroa destructor</name>
    <name type="common">Honeybee mite</name>
    <dbReference type="NCBI Taxonomy" id="109461"/>
    <lineage>
        <taxon>Eukaryota</taxon>
        <taxon>Metazoa</taxon>
        <taxon>Ecdysozoa</taxon>
        <taxon>Arthropoda</taxon>
        <taxon>Chelicerata</taxon>
        <taxon>Arachnida</taxon>
        <taxon>Acari</taxon>
        <taxon>Parasitiformes</taxon>
        <taxon>Mesostigmata</taxon>
        <taxon>Gamasina</taxon>
        <taxon>Dermanyssoidea</taxon>
        <taxon>Varroidae</taxon>
        <taxon>Varroa</taxon>
    </lineage>
</organism>
<sequence>MQGFRLIAMVLRRSEKAKPTAVITSRIFARAEISSPDRRSVGQRGSLTNKTLLLHHLFLLLSLKKASRRTLAFQYYNTIPELSTSKSRRKFANSEGVAFFPTSYEPG</sequence>
<dbReference type="KEGG" id="vde:111249642"/>
<dbReference type="RefSeq" id="XP_022659498.1">
    <property type="nucleotide sequence ID" value="XM_022803763.1"/>
</dbReference>
<dbReference type="AlphaFoldDB" id="A0A7M7JZH9"/>
<proteinExistence type="predicted"/>
<dbReference type="EnsemblMetazoa" id="XM_022803763">
    <property type="protein sequence ID" value="XP_022659498"/>
    <property type="gene ID" value="LOC111249642"/>
</dbReference>
<dbReference type="InParanoid" id="A0A7M7JZH9"/>
<evidence type="ECO:0000313" key="2">
    <source>
        <dbReference type="Proteomes" id="UP000594260"/>
    </source>
</evidence>
<dbReference type="Proteomes" id="UP000594260">
    <property type="component" value="Unplaced"/>
</dbReference>
<evidence type="ECO:0000313" key="1">
    <source>
        <dbReference type="EnsemblMetazoa" id="XP_022659498"/>
    </source>
</evidence>
<keyword evidence="2" id="KW-1185">Reference proteome</keyword>
<dbReference type="GeneID" id="111249642"/>
<accession>A0A7M7JZH9</accession>
<name>A0A7M7JZH9_VARDE</name>